<gene>
    <name evidence="2" type="ORF">PPSC2_25935</name>
</gene>
<evidence type="ECO:0000313" key="2">
    <source>
        <dbReference type="EMBL" id="ADO59851.1"/>
    </source>
</evidence>
<dbReference type="Pfam" id="PF18066">
    <property type="entry name" value="Phage_ABA_S"/>
    <property type="match status" value="1"/>
</dbReference>
<dbReference type="RefSeq" id="WP_013386265.1">
    <property type="nucleotide sequence ID" value="NC_014628.2"/>
</dbReference>
<dbReference type="InterPro" id="IPR041270">
    <property type="entry name" value="Phage_ABA_S"/>
</dbReference>
<dbReference type="InterPro" id="IPR028985">
    <property type="entry name" value="Bacillus_phage_prot-like"/>
</dbReference>
<dbReference type="EMBL" id="CP002214">
    <property type="protein sequence ID" value="ADO59851.1"/>
    <property type="molecule type" value="Genomic_DNA"/>
</dbReference>
<geneLocation type="plasmid" evidence="2 3">
    <name>pSC2</name>
</geneLocation>
<evidence type="ECO:0000313" key="3">
    <source>
        <dbReference type="Proteomes" id="UP000006868"/>
    </source>
</evidence>
<dbReference type="HOGENOM" id="CLU_1935977_0_0_9"/>
<reference evidence="2 3" key="1">
    <citation type="journal article" date="2011" name="J. Bacteriol.">
        <title>Complete genome sequence of Paenibacillus polymyxa SC2, a strain of plant growth-promoting Rhizobacterium with broad-spectrum antimicrobial activity.</title>
        <authorList>
            <person name="Ma M."/>
            <person name="Wang C."/>
            <person name="Ding Y."/>
            <person name="Li L."/>
            <person name="Shen D."/>
            <person name="Jiang X."/>
            <person name="Guan D."/>
            <person name="Cao F."/>
            <person name="Chen H."/>
            <person name="Feng R."/>
            <person name="Wang X."/>
            <person name="Ge Y."/>
            <person name="Yao L."/>
            <person name="Bing X."/>
            <person name="Yang X."/>
            <person name="Li J."/>
            <person name="Du B."/>
        </authorList>
    </citation>
    <scope>NUCLEOTIDE SEQUENCE [LARGE SCALE GENOMIC DNA]</scope>
    <source>
        <strain evidence="2 3">SC2</strain>
        <plasmid evidence="3">pSC2</plasmid>
    </source>
</reference>
<dbReference type="Gene3D" id="3.30.2120.10">
    <property type="entry name" value="Bacillus phage protein-like"/>
    <property type="match status" value="1"/>
</dbReference>
<organism evidence="2 3">
    <name type="scientific">Paenibacillus polymyxa (strain SC2)</name>
    <name type="common">Bacillus polymyxa</name>
    <dbReference type="NCBI Taxonomy" id="886882"/>
    <lineage>
        <taxon>Bacteria</taxon>
        <taxon>Bacillati</taxon>
        <taxon>Bacillota</taxon>
        <taxon>Bacilli</taxon>
        <taxon>Bacillales</taxon>
        <taxon>Paenibacillaceae</taxon>
        <taxon>Paenibacillus</taxon>
    </lineage>
</organism>
<accession>E3EKL9</accession>
<keyword evidence="2" id="KW-0614">Plasmid</keyword>
<dbReference type="PATRIC" id="fig|886882.15.peg.5450"/>
<dbReference type="Proteomes" id="UP000006868">
    <property type="component" value="Plasmid pSC2"/>
</dbReference>
<evidence type="ECO:0000259" key="1">
    <source>
        <dbReference type="Pfam" id="PF18066"/>
    </source>
</evidence>
<dbReference type="OrthoDB" id="2667128at2"/>
<proteinExistence type="predicted"/>
<dbReference type="AlphaFoldDB" id="E3EKL9"/>
<sequence length="130" mass="14595">MLMTKDEVICKWNRMSALERNVWVATAVMGYKADPFRPGMILDSKGCSTAVSNYSEDFAAAGEVFEKIKNYGAWIEVAWNPRKQHYRGFIGAKNVIELKSSCDIPGRTAPEAICLSALISILTEEQEREE</sequence>
<name>E3EKL9_PAEPS</name>
<dbReference type="KEGG" id="ppm:PPSC2_25935"/>
<feature type="domain" description="Phage ABA sandwich" evidence="1">
    <location>
        <begin position="23"/>
        <end position="118"/>
    </location>
</feature>
<protein>
    <recommendedName>
        <fullName evidence="1">Phage ABA sandwich domain-containing protein</fullName>
    </recommendedName>
</protein>